<comment type="caution">
    <text evidence="3">The sequence shown here is derived from an EMBL/GenBank/DDBJ whole genome shotgun (WGS) entry which is preliminary data.</text>
</comment>
<feature type="compositionally biased region" description="Basic and acidic residues" evidence="1">
    <location>
        <begin position="8"/>
        <end position="18"/>
    </location>
</feature>
<feature type="region of interest" description="Disordered" evidence="1">
    <location>
        <begin position="1"/>
        <end position="33"/>
    </location>
</feature>
<reference evidence="3 4" key="1">
    <citation type="submission" date="2024-02" db="EMBL/GenBank/DDBJ databases">
        <title>A draft genome for the cacao thread blight pathogen Marasmius crinis-equi.</title>
        <authorList>
            <person name="Cohen S.P."/>
            <person name="Baruah I.K."/>
            <person name="Amoako-Attah I."/>
            <person name="Bukari Y."/>
            <person name="Meinhardt L.W."/>
            <person name="Bailey B.A."/>
        </authorList>
    </citation>
    <scope>NUCLEOTIDE SEQUENCE [LARGE SCALE GENOMIC DNA]</scope>
    <source>
        <strain evidence="3 4">GH-76</strain>
    </source>
</reference>
<evidence type="ECO:0000259" key="2">
    <source>
        <dbReference type="SMART" id="SM00974"/>
    </source>
</evidence>
<protein>
    <recommendedName>
        <fullName evidence="2">Bacteriophage T5 Orf172 DNA-binding domain-containing protein</fullName>
    </recommendedName>
</protein>
<evidence type="ECO:0000313" key="3">
    <source>
        <dbReference type="EMBL" id="KAL0563849.1"/>
    </source>
</evidence>
<accession>A0ABR3ELU1</accession>
<dbReference type="Pfam" id="PF10544">
    <property type="entry name" value="T5orf172"/>
    <property type="match status" value="1"/>
</dbReference>
<evidence type="ECO:0000256" key="1">
    <source>
        <dbReference type="SAM" id="MobiDB-lite"/>
    </source>
</evidence>
<feature type="domain" description="Bacteriophage T5 Orf172 DNA-binding" evidence="2">
    <location>
        <begin position="185"/>
        <end position="273"/>
    </location>
</feature>
<keyword evidence="4" id="KW-1185">Reference proteome</keyword>
<dbReference type="PANTHER" id="PTHR28094:SF1">
    <property type="entry name" value="MEIOTICALLY UP-REGULATED GENE 113 PROTEIN"/>
    <property type="match status" value="1"/>
</dbReference>
<organism evidence="3 4">
    <name type="scientific">Marasmius crinis-equi</name>
    <dbReference type="NCBI Taxonomy" id="585013"/>
    <lineage>
        <taxon>Eukaryota</taxon>
        <taxon>Fungi</taxon>
        <taxon>Dikarya</taxon>
        <taxon>Basidiomycota</taxon>
        <taxon>Agaricomycotina</taxon>
        <taxon>Agaricomycetes</taxon>
        <taxon>Agaricomycetidae</taxon>
        <taxon>Agaricales</taxon>
        <taxon>Marasmiineae</taxon>
        <taxon>Marasmiaceae</taxon>
        <taxon>Marasmius</taxon>
    </lineage>
</organism>
<dbReference type="PANTHER" id="PTHR28094">
    <property type="entry name" value="MEIOTICALLY UP-REGULATED GENE 113 PROTEIN"/>
    <property type="match status" value="1"/>
</dbReference>
<dbReference type="InterPro" id="IPR053006">
    <property type="entry name" value="Meiosis_regulatory"/>
</dbReference>
<sequence>MGRKRGNNKREEGNGDGKGKRKKVDEEEVVEEEQIEDREITAITPTERRLLTDKLHELRQKLEEAATGEAQMKEYIEDGFEVEEVEMAERQLAEEREVQRRRALTKARKRFENVHQMLETERAHFAEFKTLIATSTPKIASGVMDNLERARLIELRQQAAMTKTLSVHEEEGNLYAFRIEDPSIPPGEALVKVGRTVNFERRKAQWDAQCPSLEHFWFEPILVEHCHRTERLVHLELHKICLERPREECKDCHRRHQEIFKLVEGPGEDVFSNVIAPIVRKMSTIAATCPKP</sequence>
<evidence type="ECO:0000313" key="4">
    <source>
        <dbReference type="Proteomes" id="UP001465976"/>
    </source>
</evidence>
<gene>
    <name evidence="3" type="ORF">V5O48_018211</name>
</gene>
<dbReference type="SMART" id="SM00974">
    <property type="entry name" value="T5orf172"/>
    <property type="match status" value="1"/>
</dbReference>
<dbReference type="Proteomes" id="UP001465976">
    <property type="component" value="Unassembled WGS sequence"/>
</dbReference>
<name>A0ABR3ELU1_9AGAR</name>
<dbReference type="EMBL" id="JBAHYK010003154">
    <property type="protein sequence ID" value="KAL0563849.1"/>
    <property type="molecule type" value="Genomic_DNA"/>
</dbReference>
<dbReference type="InterPro" id="IPR018306">
    <property type="entry name" value="Phage_T5_Orf172_DNA-bd"/>
</dbReference>
<proteinExistence type="predicted"/>